<comment type="caution">
    <text evidence="1">The sequence shown here is derived from an EMBL/GenBank/DDBJ whole genome shotgun (WGS) entry which is preliminary data.</text>
</comment>
<accession>X1C0X4</accession>
<organism evidence="1">
    <name type="scientific">marine sediment metagenome</name>
    <dbReference type="NCBI Taxonomy" id="412755"/>
    <lineage>
        <taxon>unclassified sequences</taxon>
        <taxon>metagenomes</taxon>
        <taxon>ecological metagenomes</taxon>
    </lineage>
</organism>
<dbReference type="AlphaFoldDB" id="X1C0X4"/>
<sequence>MFWPRPDEADTIHYTYEALAGALATGVYPIGTLKHMETLKESCLAETELQLKDGHAGHYEKFLVMLKSSIERDRKDGARRFGYIGSASEYSGKRPHRGLNYTLTVSGVTIEGP</sequence>
<evidence type="ECO:0000313" key="1">
    <source>
        <dbReference type="EMBL" id="GAH00927.1"/>
    </source>
</evidence>
<reference evidence="1" key="1">
    <citation type="journal article" date="2014" name="Front. Microbiol.">
        <title>High frequency of phylogenetically diverse reductive dehalogenase-homologous genes in deep subseafloor sedimentary metagenomes.</title>
        <authorList>
            <person name="Kawai M."/>
            <person name="Futagami T."/>
            <person name="Toyoda A."/>
            <person name="Takaki Y."/>
            <person name="Nishi S."/>
            <person name="Hori S."/>
            <person name="Arai W."/>
            <person name="Tsubouchi T."/>
            <person name="Morono Y."/>
            <person name="Uchiyama I."/>
            <person name="Ito T."/>
            <person name="Fujiyama A."/>
            <person name="Inagaki F."/>
            <person name="Takami H."/>
        </authorList>
    </citation>
    <scope>NUCLEOTIDE SEQUENCE</scope>
    <source>
        <strain evidence="1">Expedition CK06-06</strain>
    </source>
</reference>
<proteinExistence type="predicted"/>
<protein>
    <submittedName>
        <fullName evidence="1">Uncharacterized protein</fullName>
    </submittedName>
</protein>
<dbReference type="EMBL" id="BART01022804">
    <property type="protein sequence ID" value="GAH00927.1"/>
    <property type="molecule type" value="Genomic_DNA"/>
</dbReference>
<name>X1C0X4_9ZZZZ</name>
<gene>
    <name evidence="1" type="ORF">S01H4_41663</name>
</gene>